<accession>A0A345ECM9</accession>
<organism evidence="1 2">
    <name type="scientific">Haloplanus rubicundus</name>
    <dbReference type="NCBI Taxonomy" id="1547898"/>
    <lineage>
        <taxon>Archaea</taxon>
        <taxon>Methanobacteriati</taxon>
        <taxon>Methanobacteriota</taxon>
        <taxon>Stenosarchaea group</taxon>
        <taxon>Halobacteria</taxon>
        <taxon>Halobacteriales</taxon>
        <taxon>Haloferacaceae</taxon>
        <taxon>Haloplanus</taxon>
    </lineage>
</organism>
<evidence type="ECO:0000313" key="2">
    <source>
        <dbReference type="Proteomes" id="UP000252985"/>
    </source>
</evidence>
<dbReference type="KEGG" id="haq:DU484_08870"/>
<dbReference type="AlphaFoldDB" id="A0A345ECM9"/>
<proteinExistence type="predicted"/>
<dbReference type="Proteomes" id="UP000252985">
    <property type="component" value="Chromosome"/>
</dbReference>
<gene>
    <name evidence="1" type="ORF">DU484_08870</name>
</gene>
<dbReference type="EMBL" id="CP031148">
    <property type="protein sequence ID" value="AXG09951.1"/>
    <property type="molecule type" value="Genomic_DNA"/>
</dbReference>
<protein>
    <submittedName>
        <fullName evidence="1">Uncharacterized protein</fullName>
    </submittedName>
</protein>
<reference evidence="1 2" key="1">
    <citation type="submission" date="2018-07" db="EMBL/GenBank/DDBJ databases">
        <title>Genome sequences of Haloplanus sp. CBA1112.</title>
        <authorList>
            <person name="Kim Y.B."/>
            <person name="Roh S.W."/>
        </authorList>
    </citation>
    <scope>NUCLEOTIDE SEQUENCE [LARGE SCALE GENOMIC DNA]</scope>
    <source>
        <strain evidence="1 2">CBA1112</strain>
    </source>
</reference>
<name>A0A345ECM9_9EURY</name>
<evidence type="ECO:0000313" key="1">
    <source>
        <dbReference type="EMBL" id="AXG09951.1"/>
    </source>
</evidence>
<sequence>MDRSRRRVATAMTTEESGALEDRIDLYTTLWSVFRDRPFESDELARQLVERGQHELVSTTAEPDASLAWLVDAGVVTADGSAYRVTDLPNDAARALADAAAADVETVRRQVLAALTAPDEESETVVVDDDGYTVVELGVGESMDAAADRVVKAAADGEGVAVTTPGTNAAAAQRLADRLIADRSWSKAGSTVVEGDHEDAELVFHLYLDTD</sequence>